<dbReference type="RefSeq" id="WP_004625844.1">
    <property type="nucleotide sequence ID" value="NZ_AORV01000033.1"/>
</dbReference>
<evidence type="ECO:0000313" key="4">
    <source>
        <dbReference type="EMBL" id="EMS71864.1"/>
    </source>
</evidence>
<evidence type="ECO:0000313" key="5">
    <source>
        <dbReference type="Proteomes" id="UP000014155"/>
    </source>
</evidence>
<organism evidence="4 5">
    <name type="scientific">Ruminiclostridium cellobioparum subsp. termitidis CT1112</name>
    <dbReference type="NCBI Taxonomy" id="1195236"/>
    <lineage>
        <taxon>Bacteria</taxon>
        <taxon>Bacillati</taxon>
        <taxon>Bacillota</taxon>
        <taxon>Clostridia</taxon>
        <taxon>Eubacteriales</taxon>
        <taxon>Oscillospiraceae</taxon>
        <taxon>Ruminiclostridium</taxon>
    </lineage>
</organism>
<comment type="similarity">
    <text evidence="1">Belongs to the bacterial solute-binding protein 1 family.</text>
</comment>
<dbReference type="eggNOG" id="COG1653">
    <property type="taxonomic scope" value="Bacteria"/>
</dbReference>
<comment type="caution">
    <text evidence="4">The sequence shown here is derived from an EMBL/GenBank/DDBJ whole genome shotgun (WGS) entry which is preliminary data.</text>
</comment>
<dbReference type="PATRIC" id="fig|1195236.3.peg.2661"/>
<dbReference type="PROSITE" id="PS51257">
    <property type="entry name" value="PROKAR_LIPOPROTEIN"/>
    <property type="match status" value="1"/>
</dbReference>
<dbReference type="PANTHER" id="PTHR43649:SF29">
    <property type="entry name" value="OSMOPROTECTIVE COMPOUNDS-BINDING PROTEIN GGTB"/>
    <property type="match status" value="1"/>
</dbReference>
<dbReference type="STRING" id="1195236.CTER_2352"/>
<dbReference type="Pfam" id="PF01547">
    <property type="entry name" value="SBP_bac_1"/>
    <property type="match status" value="1"/>
</dbReference>
<dbReference type="Proteomes" id="UP000014155">
    <property type="component" value="Unassembled WGS sequence"/>
</dbReference>
<sequence length="444" mass="48721">MKKLLSVLLVICMISVMLAGCGNDTQGTNVASAAPSSAAVSGQAAASSKAEPTRATLNVMMSFPRFTDQMEAYLNQFKAKILAEKNMEAVINLEMPSSDQYGNIIQTRLSSNDAPDLFTLHASADLPTYVKAGYVADLTSQPLADKLYDDVRKTVTIDNKVYAVPFESTVWGYLYNKDIFNKLGLKVPDTLDQMKTVVKTLKDNGYTPFELAFQEQWVPQLMTALTLGGKVSGSIPDWTDRMYKDQGSYKEVVEIFDVIDLIMQNGTKNALDKGSEQGAADFANGKAAMFVQGTWSAESILGVNPDIKIGVGALPVNNDINCTKINLATTTSLAVYSGTKEMETALALANYMLDDKDSSALYKELKFNPVAKCHSFEQYSWAKEASSYVEQGRSYRDLVLPNAVTDEQGKLLQSYYAKKTTKDEFIKVMDKTFKDANRAAAQAK</sequence>
<name>S0FRT1_RUMCE</name>
<keyword evidence="5" id="KW-1185">Reference proteome</keyword>
<reference evidence="4 5" key="1">
    <citation type="journal article" date="2013" name="Genome Announc.">
        <title>Draft Genome Sequence of the Cellulolytic, Mesophilic, Anaerobic Bacterium Clostridium termitidis Strain CT1112 (DSM 5398).</title>
        <authorList>
            <person name="Lal S."/>
            <person name="Ramachandran U."/>
            <person name="Zhang X."/>
            <person name="Munir R."/>
            <person name="Sparling R."/>
            <person name="Levin D.B."/>
        </authorList>
    </citation>
    <scope>NUCLEOTIDE SEQUENCE [LARGE SCALE GENOMIC DNA]</scope>
    <source>
        <strain evidence="4 5">CT1112</strain>
    </source>
</reference>
<evidence type="ECO:0000256" key="3">
    <source>
        <dbReference type="SAM" id="SignalP"/>
    </source>
</evidence>
<dbReference type="SUPFAM" id="SSF53850">
    <property type="entry name" value="Periplasmic binding protein-like II"/>
    <property type="match status" value="1"/>
</dbReference>
<proteinExistence type="inferred from homology"/>
<dbReference type="Gene3D" id="3.40.190.10">
    <property type="entry name" value="Periplasmic binding protein-like II"/>
    <property type="match status" value="2"/>
</dbReference>
<gene>
    <name evidence="4" type="ORF">CTER_2352</name>
</gene>
<dbReference type="EMBL" id="AORV01000033">
    <property type="protein sequence ID" value="EMS71864.1"/>
    <property type="molecule type" value="Genomic_DNA"/>
</dbReference>
<evidence type="ECO:0000256" key="2">
    <source>
        <dbReference type="ARBA" id="ARBA00022448"/>
    </source>
</evidence>
<dbReference type="InterPro" id="IPR050490">
    <property type="entry name" value="Bact_solute-bd_prot1"/>
</dbReference>
<dbReference type="InterPro" id="IPR006059">
    <property type="entry name" value="SBP"/>
</dbReference>
<evidence type="ECO:0000256" key="1">
    <source>
        <dbReference type="ARBA" id="ARBA00008520"/>
    </source>
</evidence>
<feature type="chain" id="PRO_5038610496" evidence="3">
    <location>
        <begin position="20"/>
        <end position="444"/>
    </location>
</feature>
<accession>S0FRT1</accession>
<keyword evidence="3" id="KW-0732">Signal</keyword>
<feature type="signal peptide" evidence="3">
    <location>
        <begin position="1"/>
        <end position="19"/>
    </location>
</feature>
<dbReference type="AlphaFoldDB" id="S0FRT1"/>
<keyword evidence="2" id="KW-0813">Transport</keyword>
<protein>
    <submittedName>
        <fullName evidence="4">ABC-type sugar transport system, periplasmic component</fullName>
    </submittedName>
</protein>
<keyword evidence="4" id="KW-0762">Sugar transport</keyword>
<dbReference type="PANTHER" id="PTHR43649">
    <property type="entry name" value="ARABINOSE-BINDING PROTEIN-RELATED"/>
    <property type="match status" value="1"/>
</dbReference>